<keyword evidence="4" id="KW-1185">Reference proteome</keyword>
<name>A0ABV3VBH6_9MYCO</name>
<sequence length="220" mass="23731">MISRVFSSSMAMRTCGFCGLRRAQMIVVKKDHQSARSEGGLRTHTILACPDCAGLTVVETNGTVNPGTKNQILRVYPDADDATHGIRHLPNDVKQYFEGARRVLDAGVPDAAAVQLRKTLEAAAAHFGVSERNLMRSIERLIEDGLVTRQFGSALHHIRAVGNAGAHATDERVDDTKALQALGFTIQLLRNLFEVPGDLREIAGDESSGDNSDGPAQETA</sequence>
<reference evidence="3 4" key="1">
    <citation type="submission" date="2024-04" db="EMBL/GenBank/DDBJ databases">
        <title>Genomic Markers of Mycobacteria.</title>
        <authorList>
            <person name="Soliman M.S."/>
            <person name="Elkholy A."/>
            <person name="Soliman N.S."/>
            <person name="Abbas A."/>
            <person name="Khayrat S."/>
            <person name="Shawky S."/>
        </authorList>
    </citation>
    <scope>NUCLEOTIDE SEQUENCE [LARGE SCALE GENOMIC DNA]</scope>
    <source>
        <strain evidence="3 4">Egy-CU-AM5</strain>
    </source>
</reference>
<comment type="caution">
    <text evidence="3">The sequence shown here is derived from an EMBL/GenBank/DDBJ whole genome shotgun (WGS) entry which is preliminary data.</text>
</comment>
<evidence type="ECO:0000313" key="3">
    <source>
        <dbReference type="EMBL" id="MEX3738722.1"/>
    </source>
</evidence>
<evidence type="ECO:0000259" key="2">
    <source>
        <dbReference type="Pfam" id="PF13643"/>
    </source>
</evidence>
<evidence type="ECO:0000313" key="4">
    <source>
        <dbReference type="Proteomes" id="UP001558474"/>
    </source>
</evidence>
<accession>A0ABV3VBH6</accession>
<evidence type="ECO:0000256" key="1">
    <source>
        <dbReference type="SAM" id="MobiDB-lite"/>
    </source>
</evidence>
<proteinExistence type="predicted"/>
<feature type="region of interest" description="Disordered" evidence="1">
    <location>
        <begin position="201"/>
        <end position="220"/>
    </location>
</feature>
<gene>
    <name evidence="3" type="ORF">ABFW12_10810</name>
</gene>
<protein>
    <submittedName>
        <fullName evidence="3">DUF4145 domain-containing protein</fullName>
    </submittedName>
</protein>
<organism evidence="3 4">
    <name type="scientific">Mycolicibacterium porcinum</name>
    <dbReference type="NCBI Taxonomy" id="39693"/>
    <lineage>
        <taxon>Bacteria</taxon>
        <taxon>Bacillati</taxon>
        <taxon>Actinomycetota</taxon>
        <taxon>Actinomycetes</taxon>
        <taxon>Mycobacteriales</taxon>
        <taxon>Mycobacteriaceae</taxon>
        <taxon>Mycolicibacterium</taxon>
    </lineage>
</organism>
<dbReference type="EMBL" id="JBDLOU010000018">
    <property type="protein sequence ID" value="MEX3738722.1"/>
    <property type="molecule type" value="Genomic_DNA"/>
</dbReference>
<feature type="domain" description="DUF4145" evidence="2">
    <location>
        <begin position="100"/>
        <end position="176"/>
    </location>
</feature>
<dbReference type="RefSeq" id="WP_368572954.1">
    <property type="nucleotide sequence ID" value="NZ_JBDLOU010000018.1"/>
</dbReference>
<dbReference type="InterPro" id="IPR025285">
    <property type="entry name" value="DUF4145"/>
</dbReference>
<dbReference type="Pfam" id="PF13643">
    <property type="entry name" value="DUF4145"/>
    <property type="match status" value="1"/>
</dbReference>
<dbReference type="Proteomes" id="UP001558474">
    <property type="component" value="Unassembled WGS sequence"/>
</dbReference>